<protein>
    <submittedName>
        <fullName evidence="1">Uncharacterized protein</fullName>
    </submittedName>
</protein>
<organism evidence="1 2">
    <name type="scientific">Mucilaginibacter pocheonensis</name>
    <dbReference type="NCBI Taxonomy" id="398050"/>
    <lineage>
        <taxon>Bacteria</taxon>
        <taxon>Pseudomonadati</taxon>
        <taxon>Bacteroidota</taxon>
        <taxon>Sphingobacteriia</taxon>
        <taxon>Sphingobacteriales</taxon>
        <taxon>Sphingobacteriaceae</taxon>
        <taxon>Mucilaginibacter</taxon>
    </lineage>
</organism>
<accession>A0ABU1TC84</accession>
<dbReference type="Proteomes" id="UP001247620">
    <property type="component" value="Unassembled WGS sequence"/>
</dbReference>
<evidence type="ECO:0000313" key="2">
    <source>
        <dbReference type="Proteomes" id="UP001247620"/>
    </source>
</evidence>
<name>A0ABU1TC84_9SPHI</name>
<dbReference type="EMBL" id="JAVDUU010000003">
    <property type="protein sequence ID" value="MDR6942929.1"/>
    <property type="molecule type" value="Genomic_DNA"/>
</dbReference>
<sequence length="232" mass="26700">MISNWRQGVSEAGIIQYINNLSEFVFDGIRTNLIDYPPYVGFFDLTFSSSFKNYISTILVRGFIINKNEIIVPNEVTGMYNPTWYPFEEYGFKCKSVSTEHFGLFLSYKIERPASLSGDDVRFSLNAISTTIVKLSDFKIIIDESKFNYLLKNKNHSLGRAGLSEMSVYELENEIRLKINSNYIFNLRLSPNTIQFNIMIEAIRNDSGKKTKLLIALEYAAEKKTLRLITMV</sequence>
<evidence type="ECO:0000313" key="1">
    <source>
        <dbReference type="EMBL" id="MDR6942929.1"/>
    </source>
</evidence>
<dbReference type="RefSeq" id="WP_310096512.1">
    <property type="nucleotide sequence ID" value="NZ_JAVDUU010000003.1"/>
</dbReference>
<comment type="caution">
    <text evidence="1">The sequence shown here is derived from an EMBL/GenBank/DDBJ whole genome shotgun (WGS) entry which is preliminary data.</text>
</comment>
<gene>
    <name evidence="1" type="ORF">J2W55_002782</name>
</gene>
<keyword evidence="2" id="KW-1185">Reference proteome</keyword>
<reference evidence="1 2" key="1">
    <citation type="submission" date="2023-07" db="EMBL/GenBank/DDBJ databases">
        <title>Sorghum-associated microbial communities from plants grown in Nebraska, USA.</title>
        <authorList>
            <person name="Schachtman D."/>
        </authorList>
    </citation>
    <scope>NUCLEOTIDE SEQUENCE [LARGE SCALE GENOMIC DNA]</scope>
    <source>
        <strain evidence="1 2">3262</strain>
    </source>
</reference>
<proteinExistence type="predicted"/>